<proteinExistence type="predicted"/>
<gene>
    <name evidence="1" type="ORF">SAMN05660748_1000</name>
</gene>
<dbReference type="AlphaFoldDB" id="A0A285V126"/>
<evidence type="ECO:0000313" key="1">
    <source>
        <dbReference type="EMBL" id="SOC47743.1"/>
    </source>
</evidence>
<evidence type="ECO:0000313" key="2">
    <source>
        <dbReference type="Proteomes" id="UP000219435"/>
    </source>
</evidence>
<keyword evidence="2" id="KW-1185">Reference proteome</keyword>
<organism evidence="1 2">
    <name type="scientific">Blastococcus aggregatus</name>
    <dbReference type="NCBI Taxonomy" id="38502"/>
    <lineage>
        <taxon>Bacteria</taxon>
        <taxon>Bacillati</taxon>
        <taxon>Actinomycetota</taxon>
        <taxon>Actinomycetes</taxon>
        <taxon>Geodermatophilales</taxon>
        <taxon>Geodermatophilaceae</taxon>
        <taxon>Blastococcus</taxon>
    </lineage>
</organism>
<sequence length="518" mass="57223">MCGRETPADRNGGYGDAVRTLTVTRLEHLPRLAWLVQLDQGSDTVSATVGPWVDARPDAVFEGTWAGDVSSDFSDSFSLFGSGVLLRGDELVVAAPCHTMEAVYSVRHDGKLAFSNSIAFLLEAVGVELDMNYLGYEADALSIRGGLDSYHREWPLADGARLGVHFYCNVVVNAAGELREERKPVPPRVGSWQEYRGFLGDQMAAVHANATHAGRVHTYPPIVFSSNGYDSSACAALGKEIGCNEAVVFESKRASRSDSGRDVVTALGYTEIHEKHELDYRDTDTADLFVANGELGTSMYFAAAELELTGKMLLSGAYGDRAWDRTAKVNDQVRRYVPLPDTSRKEFRLAAGYLMVAPAYLSTMHLADVVAISNSPEMAPWTLHNDYDRPIPRRVVEEAGVPRELFGQHKDGGAGTSLRFGTLAQLRRTMPSKSLGRFTAYLGEARKRRNKLRPKYLLRVVAYGLYLFTAVLDTRGVKKPIRVLQDRWPIEYQCSPFAPSYLFPWGVSEVRSAYRASP</sequence>
<dbReference type="EMBL" id="OBQI01000001">
    <property type="protein sequence ID" value="SOC47743.1"/>
    <property type="molecule type" value="Genomic_DNA"/>
</dbReference>
<accession>A0A285V126</accession>
<dbReference type="Proteomes" id="UP000219435">
    <property type="component" value="Unassembled WGS sequence"/>
</dbReference>
<protein>
    <recommendedName>
        <fullName evidence="3">Asparagine synthase (Glutamine-hydrolysing)</fullName>
    </recommendedName>
</protein>
<reference evidence="2" key="1">
    <citation type="submission" date="2017-08" db="EMBL/GenBank/DDBJ databases">
        <authorList>
            <person name="Varghese N."/>
            <person name="Submissions S."/>
        </authorList>
    </citation>
    <scope>NUCLEOTIDE SEQUENCE [LARGE SCALE GENOMIC DNA]</scope>
    <source>
        <strain evidence="2">DSM 4725</strain>
    </source>
</reference>
<evidence type="ECO:0008006" key="3">
    <source>
        <dbReference type="Google" id="ProtNLM"/>
    </source>
</evidence>
<name>A0A285V126_9ACTN</name>